<comment type="caution">
    <text evidence="3">The sequence shown here is derived from an EMBL/GenBank/DDBJ whole genome shotgun (WGS) entry which is preliminary data.</text>
</comment>
<dbReference type="EMBL" id="QGNW01001369">
    <property type="protein sequence ID" value="RVW43714.1"/>
    <property type="molecule type" value="Genomic_DNA"/>
</dbReference>
<dbReference type="PANTHER" id="PTHR37610">
    <property type="entry name" value="CCHC-TYPE DOMAIN-CONTAINING PROTEIN"/>
    <property type="match status" value="1"/>
</dbReference>
<sequence>MTKTTMTGVRGGDDSEATSVATQNRNPTVTTTHGGAENLILQITIHKLNGWNFLQWSQFVKLFIKGKGKLGYLTGATKMPKEDDAAYHVWDTENSMVMCTEYSAHYCKLLKKECAFEFLMGHNKELDEVRGRVLGKEPMPSICKIFVEVQREKSQHKVMLGEPIPRVVENSTLAIKGF</sequence>
<proteinExistence type="predicted"/>
<reference evidence="3 4" key="1">
    <citation type="journal article" date="2018" name="PLoS Genet.">
        <title>Population sequencing reveals clonal diversity and ancestral inbreeding in the grapevine cultivar Chardonnay.</title>
        <authorList>
            <person name="Roach M.J."/>
            <person name="Johnson D.L."/>
            <person name="Bohlmann J."/>
            <person name="van Vuuren H.J."/>
            <person name="Jones S.J."/>
            <person name="Pretorius I.S."/>
            <person name="Schmidt S.A."/>
            <person name="Borneman A.R."/>
        </authorList>
    </citation>
    <scope>NUCLEOTIDE SEQUENCE [LARGE SCALE GENOMIC DNA]</scope>
    <source>
        <strain evidence="4">cv. Chardonnay</strain>
        <tissue evidence="3">Leaf</tissue>
    </source>
</reference>
<evidence type="ECO:0000313" key="4">
    <source>
        <dbReference type="Proteomes" id="UP000288805"/>
    </source>
</evidence>
<dbReference type="Pfam" id="PF14244">
    <property type="entry name" value="Retrotran_gag_3"/>
    <property type="match status" value="1"/>
</dbReference>
<evidence type="ECO:0000256" key="1">
    <source>
        <dbReference type="SAM" id="MobiDB-lite"/>
    </source>
</evidence>
<dbReference type="AlphaFoldDB" id="A0A438E7U6"/>
<accession>A0A438E7U6</accession>
<dbReference type="InterPro" id="IPR029472">
    <property type="entry name" value="Copia-like_N"/>
</dbReference>
<gene>
    <name evidence="3" type="ORF">CK203_080474</name>
</gene>
<feature type="region of interest" description="Disordered" evidence="1">
    <location>
        <begin position="1"/>
        <end position="31"/>
    </location>
</feature>
<protein>
    <recommendedName>
        <fullName evidence="2">Retrotransposon Copia-like N-terminal domain-containing protein</fullName>
    </recommendedName>
</protein>
<feature type="compositionally biased region" description="Polar residues" evidence="1">
    <location>
        <begin position="17"/>
        <end position="31"/>
    </location>
</feature>
<evidence type="ECO:0000259" key="2">
    <source>
        <dbReference type="Pfam" id="PF14244"/>
    </source>
</evidence>
<dbReference type="PANTHER" id="PTHR37610:SF47">
    <property type="entry name" value="RETROTRANSPOSON COPIA-LIKE N-TERMINAL DOMAIN-CONTAINING PROTEIN"/>
    <property type="match status" value="1"/>
</dbReference>
<feature type="domain" description="Retrotransposon Copia-like N-terminal" evidence="2">
    <location>
        <begin position="38"/>
        <end position="81"/>
    </location>
</feature>
<dbReference type="Proteomes" id="UP000288805">
    <property type="component" value="Unassembled WGS sequence"/>
</dbReference>
<evidence type="ECO:0000313" key="3">
    <source>
        <dbReference type="EMBL" id="RVW43714.1"/>
    </source>
</evidence>
<name>A0A438E7U6_VITVI</name>
<organism evidence="3 4">
    <name type="scientific">Vitis vinifera</name>
    <name type="common">Grape</name>
    <dbReference type="NCBI Taxonomy" id="29760"/>
    <lineage>
        <taxon>Eukaryota</taxon>
        <taxon>Viridiplantae</taxon>
        <taxon>Streptophyta</taxon>
        <taxon>Embryophyta</taxon>
        <taxon>Tracheophyta</taxon>
        <taxon>Spermatophyta</taxon>
        <taxon>Magnoliopsida</taxon>
        <taxon>eudicotyledons</taxon>
        <taxon>Gunneridae</taxon>
        <taxon>Pentapetalae</taxon>
        <taxon>rosids</taxon>
        <taxon>Vitales</taxon>
        <taxon>Vitaceae</taxon>
        <taxon>Viteae</taxon>
        <taxon>Vitis</taxon>
    </lineage>
</organism>